<accession>A0A0A9BG96</accession>
<sequence>MKGMNPKTVALQTKLQGLVPNSQQVLQIRKGAC</sequence>
<dbReference type="EMBL" id="GBRH01237645">
    <property type="protein sequence ID" value="JAD60250.1"/>
    <property type="molecule type" value="Transcribed_RNA"/>
</dbReference>
<reference evidence="1" key="1">
    <citation type="submission" date="2014-09" db="EMBL/GenBank/DDBJ databases">
        <authorList>
            <person name="Magalhaes I.L.F."/>
            <person name="Oliveira U."/>
            <person name="Santos F.R."/>
            <person name="Vidigal T.H.D.A."/>
            <person name="Brescovit A.D."/>
            <person name="Santos A.J."/>
        </authorList>
    </citation>
    <scope>NUCLEOTIDE SEQUENCE</scope>
    <source>
        <tissue evidence="1">Shoot tissue taken approximately 20 cm above the soil surface</tissue>
    </source>
</reference>
<name>A0A0A9BG96_ARUDO</name>
<evidence type="ECO:0000313" key="1">
    <source>
        <dbReference type="EMBL" id="JAD60250.1"/>
    </source>
</evidence>
<proteinExistence type="predicted"/>
<protein>
    <submittedName>
        <fullName evidence="1">Uncharacterized protein</fullName>
    </submittedName>
</protein>
<dbReference type="AlphaFoldDB" id="A0A0A9BG96"/>
<organism evidence="1">
    <name type="scientific">Arundo donax</name>
    <name type="common">Giant reed</name>
    <name type="synonym">Donax arundinaceus</name>
    <dbReference type="NCBI Taxonomy" id="35708"/>
    <lineage>
        <taxon>Eukaryota</taxon>
        <taxon>Viridiplantae</taxon>
        <taxon>Streptophyta</taxon>
        <taxon>Embryophyta</taxon>
        <taxon>Tracheophyta</taxon>
        <taxon>Spermatophyta</taxon>
        <taxon>Magnoliopsida</taxon>
        <taxon>Liliopsida</taxon>
        <taxon>Poales</taxon>
        <taxon>Poaceae</taxon>
        <taxon>PACMAD clade</taxon>
        <taxon>Arundinoideae</taxon>
        <taxon>Arundineae</taxon>
        <taxon>Arundo</taxon>
    </lineage>
</organism>
<reference evidence="1" key="2">
    <citation type="journal article" date="2015" name="Data Brief">
        <title>Shoot transcriptome of the giant reed, Arundo donax.</title>
        <authorList>
            <person name="Barrero R.A."/>
            <person name="Guerrero F.D."/>
            <person name="Moolhuijzen P."/>
            <person name="Goolsby J.A."/>
            <person name="Tidwell J."/>
            <person name="Bellgard S.E."/>
            <person name="Bellgard M.I."/>
        </authorList>
    </citation>
    <scope>NUCLEOTIDE SEQUENCE</scope>
    <source>
        <tissue evidence="1">Shoot tissue taken approximately 20 cm above the soil surface</tissue>
    </source>
</reference>